<feature type="region of interest" description="Disordered" evidence="1">
    <location>
        <begin position="865"/>
        <end position="936"/>
    </location>
</feature>
<feature type="compositionally biased region" description="Basic and acidic residues" evidence="1">
    <location>
        <begin position="602"/>
        <end position="631"/>
    </location>
</feature>
<dbReference type="GO" id="GO:0010605">
    <property type="term" value="P:negative regulation of macromolecule metabolic process"/>
    <property type="evidence" value="ECO:0007669"/>
    <property type="project" value="UniProtKB-ARBA"/>
</dbReference>
<dbReference type="SUPFAM" id="SSF81301">
    <property type="entry name" value="Nucleotidyltransferase"/>
    <property type="match status" value="1"/>
</dbReference>
<sequence>MTFIVDHQQFFKDCVDFTVQHNIGVVRKKAARLISIASLQQFVEQKYGDQCGYYFAISKGLDDFINTRGKIYKSFVPCGDWKRWDFELMYTKDYYSDPRFAHRYFPELVENESSHTLLFICYSEENHHSYLEDIRSNRKIMERDQELSEEIMNLYRELKPTQAMIDDRRSLKNRIQHRLNQVWPDMDLKVAVFGSSASGLVFKDADLDLCIVVPEARYREDWAQYKFKMLQLPNSVYNMNCIASVLRSMGMKEVYPICGASVPICKFFDPKTGFRCDINTNNTLGIVNTKLIQQYMDTDPRVAPLLFAIKYFVKQKNINNPANGTLSSYAYIIMAIHYLITHCDGPVVPCLQNLPVPCTSKICNWKTSQPVAAVYERQLQKFAVNYHNCIAMKSLIHLPNYTSIWKSPNTAELGTLLLGFFNYYWQSSNLAVSIISGGKELPGYVFKRGRENGIIVQDPFLRKKNVAHTCRRKENLELILGEFFRASKLLSHGYSFEYVCSKNHGFVDPPIAATSMISIKYSETGEVPSLPSLQIQPKPQTTILQKENSTRTLQTNTSTIKQTNSTSTVKHANTPQTVPNTKKQTPQTESNTKKQAHQNEPSTKKRVENTSKDSKKSKQKEEKSQKLEWKGSQREIEIDASLVKLSKCLLQIKRNPKYSPIELATELNITNVHYDDLIHLISRLFLVGHYVSVNYDTGDRFKQGDELITQEDILNSNGDMMEFLMHHFEKFMRVHIAVNSSAIKADEEESGFQMRSSHVNSKAQKEHHELNGHNTMNINGRNRNSNGSVTFLGANRILPDSRQREPIRAEVQLPQSKKLGNTKSSQVNHDETKSSERHGMNRKSDKQSYGGSSFLEKHEIADHGTDTHAARSSNQKNSRNDAKKSHDDKRSVSSEEFIPHVGFMEWAPNAKPASPDRPDRQASTSSTANSSATAAEIPIQQHFAKVQEYPRQNSYYNQHPESYSDDDYDDYEEYENYAIDDGFGKYVLGEKADDYYDMDSEENSNSNVGILINQLQALQNGQYEERVDIQAQIRNVPLEVEAYQIISCLQWVAEVNSATMASAVNNKAIWRVQLNVQRKNLHMLNRPIDFGDFTATIQIL</sequence>
<feature type="domain" description="Poly(A) RNA polymerase mitochondrial-like central palm" evidence="2">
    <location>
        <begin position="147"/>
        <end position="296"/>
    </location>
</feature>
<dbReference type="Gene3D" id="3.30.460.10">
    <property type="entry name" value="Beta Polymerase, domain 2"/>
    <property type="match status" value="1"/>
</dbReference>
<evidence type="ECO:0000313" key="3">
    <source>
        <dbReference type="EMBL" id="RCH96463.1"/>
    </source>
</evidence>
<dbReference type="PANTHER" id="PTHR12271">
    <property type="entry name" value="POLY A POLYMERASE CID PAP -RELATED"/>
    <property type="match status" value="1"/>
</dbReference>
<dbReference type="InterPro" id="IPR043519">
    <property type="entry name" value="NT_sf"/>
</dbReference>
<feature type="compositionally biased region" description="Polar residues" evidence="1">
    <location>
        <begin position="753"/>
        <end position="762"/>
    </location>
</feature>
<feature type="compositionally biased region" description="Polar residues" evidence="1">
    <location>
        <begin position="531"/>
        <end position="590"/>
    </location>
</feature>
<evidence type="ECO:0000259" key="2">
    <source>
        <dbReference type="Pfam" id="PF22600"/>
    </source>
</evidence>
<feature type="compositionally biased region" description="Low complexity" evidence="1">
    <location>
        <begin position="779"/>
        <end position="788"/>
    </location>
</feature>
<dbReference type="OrthoDB" id="2274644at2759"/>
<dbReference type="GO" id="GO:0031123">
    <property type="term" value="P:RNA 3'-end processing"/>
    <property type="evidence" value="ECO:0007669"/>
    <property type="project" value="TreeGrafter"/>
</dbReference>
<dbReference type="SUPFAM" id="SSF81631">
    <property type="entry name" value="PAP/OAS1 substrate-binding domain"/>
    <property type="match status" value="1"/>
</dbReference>
<feature type="compositionally biased region" description="Basic and acidic residues" evidence="1">
    <location>
        <begin position="828"/>
        <end position="846"/>
    </location>
</feature>
<dbReference type="EMBL" id="PJQL01000366">
    <property type="protein sequence ID" value="RCH96463.1"/>
    <property type="molecule type" value="Genomic_DNA"/>
</dbReference>
<proteinExistence type="predicted"/>
<evidence type="ECO:0000313" key="4">
    <source>
        <dbReference type="Proteomes" id="UP000252139"/>
    </source>
</evidence>
<dbReference type="GO" id="GO:0016779">
    <property type="term" value="F:nucleotidyltransferase activity"/>
    <property type="evidence" value="ECO:0007669"/>
    <property type="project" value="UniProtKB-ARBA"/>
</dbReference>
<feature type="compositionally biased region" description="Basic and acidic residues" evidence="1">
    <location>
        <begin position="878"/>
        <end position="893"/>
    </location>
</feature>
<gene>
    <name evidence="3" type="ORF">CU097_012147</name>
</gene>
<protein>
    <recommendedName>
        <fullName evidence="2">Poly(A) RNA polymerase mitochondrial-like central palm domain-containing protein</fullName>
    </recommendedName>
</protein>
<dbReference type="Pfam" id="PF22600">
    <property type="entry name" value="MTPAP-like_central"/>
    <property type="match status" value="1"/>
</dbReference>
<feature type="region of interest" description="Disordered" evidence="1">
    <location>
        <begin position="748"/>
        <end position="851"/>
    </location>
</feature>
<keyword evidence="4" id="KW-1185">Reference proteome</keyword>
<feature type="compositionally biased region" description="Low complexity" evidence="1">
    <location>
        <begin position="922"/>
        <end position="935"/>
    </location>
</feature>
<reference evidence="3 4" key="1">
    <citation type="journal article" date="2018" name="G3 (Bethesda)">
        <title>Phylogenetic and Phylogenomic Definition of Rhizopus Species.</title>
        <authorList>
            <person name="Gryganskyi A.P."/>
            <person name="Golan J."/>
            <person name="Dolatabadi S."/>
            <person name="Mondo S."/>
            <person name="Robb S."/>
            <person name="Idnurm A."/>
            <person name="Muszewska A."/>
            <person name="Steczkiewicz K."/>
            <person name="Masonjones S."/>
            <person name="Liao H.L."/>
            <person name="Gajdeczka M.T."/>
            <person name="Anike F."/>
            <person name="Vuek A."/>
            <person name="Anishchenko I.M."/>
            <person name="Voigt K."/>
            <person name="de Hoog G.S."/>
            <person name="Smith M.E."/>
            <person name="Heitman J."/>
            <person name="Vilgalys R."/>
            <person name="Stajich J.E."/>
        </authorList>
    </citation>
    <scope>NUCLEOTIDE SEQUENCE [LARGE SCALE GENOMIC DNA]</scope>
    <source>
        <strain evidence="3 4">CBS 357.93</strain>
    </source>
</reference>
<feature type="region of interest" description="Disordered" evidence="1">
    <location>
        <begin position="529"/>
        <end position="631"/>
    </location>
</feature>
<accession>A0A367K2P0</accession>
<dbReference type="InterPro" id="IPR054708">
    <property type="entry name" value="MTPAP-like_central"/>
</dbReference>
<dbReference type="PANTHER" id="PTHR12271:SF40">
    <property type="entry name" value="POLY(A) RNA POLYMERASE GLD2"/>
    <property type="match status" value="1"/>
</dbReference>
<comment type="caution">
    <text evidence="3">The sequence shown here is derived from an EMBL/GenBank/DDBJ whole genome shotgun (WGS) entry which is preliminary data.</text>
</comment>
<dbReference type="Gene3D" id="1.10.1410.10">
    <property type="match status" value="1"/>
</dbReference>
<feature type="compositionally biased region" description="Basic and acidic residues" evidence="1">
    <location>
        <begin position="799"/>
        <end position="808"/>
    </location>
</feature>
<name>A0A367K2P0_RHIAZ</name>
<feature type="compositionally biased region" description="Polar residues" evidence="1">
    <location>
        <begin position="813"/>
        <end position="827"/>
    </location>
</feature>
<dbReference type="STRING" id="86630.A0A367K2P0"/>
<dbReference type="Proteomes" id="UP000252139">
    <property type="component" value="Unassembled WGS sequence"/>
</dbReference>
<evidence type="ECO:0000256" key="1">
    <source>
        <dbReference type="SAM" id="MobiDB-lite"/>
    </source>
</evidence>
<organism evidence="3 4">
    <name type="scientific">Rhizopus azygosporus</name>
    <name type="common">Rhizopus microsporus var. azygosporus</name>
    <dbReference type="NCBI Taxonomy" id="86630"/>
    <lineage>
        <taxon>Eukaryota</taxon>
        <taxon>Fungi</taxon>
        <taxon>Fungi incertae sedis</taxon>
        <taxon>Mucoromycota</taxon>
        <taxon>Mucoromycotina</taxon>
        <taxon>Mucoromycetes</taxon>
        <taxon>Mucorales</taxon>
        <taxon>Mucorineae</taxon>
        <taxon>Rhizopodaceae</taxon>
        <taxon>Rhizopus</taxon>
    </lineage>
</organism>
<dbReference type="AlphaFoldDB" id="A0A367K2P0"/>
<dbReference type="CDD" id="cd05402">
    <property type="entry name" value="NT_PAP_TUTase"/>
    <property type="match status" value="1"/>
</dbReference>